<keyword evidence="1" id="KW-0732">Signal</keyword>
<sequence>MRLLAFFPLLLLLFLYTQVTTAKIGGPTCIKVVTALVSRPSEIFQHFQREICDRGCQPTIPHWDLWARNNTFVPAVQSLMKRLNIPRQEEALIKLGDDAADIIKSRCGPALEGNHICADAETLSGFGNCFKRNFIRSAVMNLPVLLPMASEEACREQYEFVKNDQLWNEIIPGNMRDYAADCRKLVGRGNLGVQMLGDFSF</sequence>
<protein>
    <submittedName>
        <fullName evidence="2">Uncharacterized protein</fullName>
    </submittedName>
</protein>
<organism evidence="2 3">
    <name type="scientific">Aspergillus sclerotialis</name>
    <dbReference type="NCBI Taxonomy" id="2070753"/>
    <lineage>
        <taxon>Eukaryota</taxon>
        <taxon>Fungi</taxon>
        <taxon>Dikarya</taxon>
        <taxon>Ascomycota</taxon>
        <taxon>Pezizomycotina</taxon>
        <taxon>Eurotiomycetes</taxon>
        <taxon>Eurotiomycetidae</taxon>
        <taxon>Eurotiales</taxon>
        <taxon>Aspergillaceae</taxon>
        <taxon>Aspergillus</taxon>
        <taxon>Aspergillus subgen. Polypaecilum</taxon>
    </lineage>
</organism>
<dbReference type="EMBL" id="MVGC01000150">
    <property type="protein sequence ID" value="RJE22791.1"/>
    <property type="molecule type" value="Genomic_DNA"/>
</dbReference>
<accession>A0A3A3A0E5</accession>
<feature type="signal peptide" evidence="1">
    <location>
        <begin position="1"/>
        <end position="21"/>
    </location>
</feature>
<evidence type="ECO:0000313" key="2">
    <source>
        <dbReference type="EMBL" id="RJE22791.1"/>
    </source>
</evidence>
<proteinExistence type="predicted"/>
<evidence type="ECO:0000313" key="3">
    <source>
        <dbReference type="Proteomes" id="UP000266188"/>
    </source>
</evidence>
<feature type="chain" id="PRO_5017350954" evidence="1">
    <location>
        <begin position="22"/>
        <end position="201"/>
    </location>
</feature>
<keyword evidence="3" id="KW-1185">Reference proteome</keyword>
<name>A0A3A3A0E5_9EURO</name>
<dbReference type="Proteomes" id="UP000266188">
    <property type="component" value="Unassembled WGS sequence"/>
</dbReference>
<reference evidence="3" key="1">
    <citation type="submission" date="2017-02" db="EMBL/GenBank/DDBJ databases">
        <authorList>
            <person name="Tafer H."/>
            <person name="Lopandic K."/>
        </authorList>
    </citation>
    <scope>NUCLEOTIDE SEQUENCE [LARGE SCALE GENOMIC DNA]</scope>
    <source>
        <strain evidence="3">CBS 366.77</strain>
    </source>
</reference>
<dbReference type="OrthoDB" id="4477787at2759"/>
<evidence type="ECO:0000256" key="1">
    <source>
        <dbReference type="SAM" id="SignalP"/>
    </source>
</evidence>
<comment type="caution">
    <text evidence="2">The sequence shown here is derived from an EMBL/GenBank/DDBJ whole genome shotgun (WGS) entry which is preliminary data.</text>
</comment>
<dbReference type="STRING" id="2070753.A0A3A3A0E5"/>
<dbReference type="AlphaFoldDB" id="A0A3A3A0E5"/>
<gene>
    <name evidence="2" type="ORF">PHISCL_04849</name>
</gene>